<dbReference type="Gene3D" id="3.30.1370.50">
    <property type="entry name" value="R3H-like domain"/>
    <property type="match status" value="1"/>
</dbReference>
<dbReference type="SUPFAM" id="SSF82708">
    <property type="entry name" value="R3H domain"/>
    <property type="match status" value="1"/>
</dbReference>
<dbReference type="HOGENOM" id="CLU_042512_0_1_0"/>
<gene>
    <name evidence="7" type="ordered locus">Amico_0695</name>
</gene>
<dbReference type="InterPro" id="IPR032782">
    <property type="entry name" value="KhpB_N"/>
</dbReference>
<dbReference type="InterPro" id="IPR036867">
    <property type="entry name" value="R3H_dom_sf"/>
</dbReference>
<organism evidence="7 8">
    <name type="scientific">Aminobacterium colombiense (strain DSM 12261 / ALA-1)</name>
    <dbReference type="NCBI Taxonomy" id="572547"/>
    <lineage>
        <taxon>Bacteria</taxon>
        <taxon>Thermotogati</taxon>
        <taxon>Synergistota</taxon>
        <taxon>Synergistia</taxon>
        <taxon>Synergistales</taxon>
        <taxon>Aminobacteriaceae</taxon>
        <taxon>Aminobacterium</taxon>
    </lineage>
</organism>
<dbReference type="InterPro" id="IPR015946">
    <property type="entry name" value="KH_dom-like_a/b"/>
</dbReference>
<dbReference type="GO" id="GO:0008360">
    <property type="term" value="P:regulation of cell shape"/>
    <property type="evidence" value="ECO:0007669"/>
    <property type="project" value="UniProtKB-KW"/>
</dbReference>
<keyword evidence="3" id="KW-0133">Cell shape</keyword>
<evidence type="ECO:0000259" key="6">
    <source>
        <dbReference type="PROSITE" id="PS51061"/>
    </source>
</evidence>
<keyword evidence="8" id="KW-1185">Reference proteome</keyword>
<dbReference type="KEGG" id="aco:Amico_0695"/>
<dbReference type="RefSeq" id="WP_013048096.1">
    <property type="nucleotide sequence ID" value="NC_014011.1"/>
</dbReference>
<evidence type="ECO:0000313" key="7">
    <source>
        <dbReference type="EMBL" id="ADE56830.1"/>
    </source>
</evidence>
<dbReference type="InterPro" id="IPR039247">
    <property type="entry name" value="KhpB"/>
</dbReference>
<dbReference type="Pfam" id="PF01424">
    <property type="entry name" value="R3H"/>
    <property type="match status" value="1"/>
</dbReference>
<dbReference type="GO" id="GO:0071555">
    <property type="term" value="P:cell wall organization"/>
    <property type="evidence" value="ECO:0007669"/>
    <property type="project" value="UniProtKB-KW"/>
</dbReference>
<dbReference type="Pfam" id="PF13083">
    <property type="entry name" value="KH_KhpA-B"/>
    <property type="match status" value="1"/>
</dbReference>
<dbReference type="NCBIfam" id="NF041568">
    <property type="entry name" value="Jag_EloR"/>
    <property type="match status" value="1"/>
</dbReference>
<dbReference type="GO" id="GO:0003723">
    <property type="term" value="F:RNA binding"/>
    <property type="evidence" value="ECO:0007669"/>
    <property type="project" value="UniProtKB-KW"/>
</dbReference>
<name>D5EE48_AMICL</name>
<evidence type="ECO:0000256" key="2">
    <source>
        <dbReference type="ARBA" id="ARBA00022884"/>
    </source>
</evidence>
<dbReference type="InterPro" id="IPR034079">
    <property type="entry name" value="R3H_KhpB"/>
</dbReference>
<feature type="domain" description="R3H" evidence="6">
    <location>
        <begin position="137"/>
        <end position="203"/>
    </location>
</feature>
<dbReference type="OrthoDB" id="9794483at2"/>
<dbReference type="CDD" id="cd02644">
    <property type="entry name" value="R3H_jag"/>
    <property type="match status" value="1"/>
</dbReference>
<evidence type="ECO:0000256" key="5">
    <source>
        <dbReference type="ARBA" id="ARBA00023316"/>
    </source>
</evidence>
<dbReference type="InterPro" id="IPR038008">
    <property type="entry name" value="Jag_KH"/>
</dbReference>
<sequence length="210" mass="23812">MTEQDKFIMEVSSIDEAKTLAAAKLGLNPEDFLVKIIEEEKSFFGLLGRKLRVEVWTELPVSVLKGQELAGDLIKRMRLSLSVNEEDGFLNLSGDDAGIIIGKYGETLKAMEYLLNLMMRDETRETRIKLDSDGYRARREASLKRLALAAARKVEKRGKPAYLEPMSSWERRIIHLALKDTDSVMTRSVGEEPSRKVVVCPAHSTRSKRR</sequence>
<protein>
    <submittedName>
        <fullName evidence="7">Single-stranded nucleic acid binding R3H domain protein</fullName>
    </submittedName>
</protein>
<keyword evidence="2" id="KW-0694">RNA-binding</keyword>
<dbReference type="Proteomes" id="UP000002366">
    <property type="component" value="Chromosome"/>
</dbReference>
<dbReference type="EMBL" id="CP001997">
    <property type="protein sequence ID" value="ADE56830.1"/>
    <property type="molecule type" value="Genomic_DNA"/>
</dbReference>
<keyword evidence="1" id="KW-0963">Cytoplasm</keyword>
<dbReference type="Gene3D" id="3.30.300.20">
    <property type="match status" value="1"/>
</dbReference>
<dbReference type="InterPro" id="IPR001374">
    <property type="entry name" value="R3H_dom"/>
</dbReference>
<dbReference type="CDD" id="cd02414">
    <property type="entry name" value="KH-II_Jag"/>
    <property type="match status" value="1"/>
</dbReference>
<dbReference type="SMART" id="SM01245">
    <property type="entry name" value="Jag_N"/>
    <property type="match status" value="1"/>
</dbReference>
<keyword evidence="4" id="KW-0143">Chaperone</keyword>
<evidence type="ECO:0000256" key="1">
    <source>
        <dbReference type="ARBA" id="ARBA00022490"/>
    </source>
</evidence>
<dbReference type="Gene3D" id="3.30.30.80">
    <property type="entry name" value="probable RNA-binding protein from clostridium symbiosum atcc 14940"/>
    <property type="match status" value="1"/>
</dbReference>
<dbReference type="SMART" id="SM00393">
    <property type="entry name" value="R3H"/>
    <property type="match status" value="1"/>
</dbReference>
<evidence type="ECO:0000256" key="3">
    <source>
        <dbReference type="ARBA" id="ARBA00022960"/>
    </source>
</evidence>
<accession>D5EE48</accession>
<proteinExistence type="predicted"/>
<evidence type="ECO:0000313" key="8">
    <source>
        <dbReference type="Proteomes" id="UP000002366"/>
    </source>
</evidence>
<dbReference type="eggNOG" id="COG1847">
    <property type="taxonomic scope" value="Bacteria"/>
</dbReference>
<dbReference type="PANTHER" id="PTHR35800">
    <property type="entry name" value="PROTEIN JAG"/>
    <property type="match status" value="1"/>
</dbReference>
<dbReference type="PANTHER" id="PTHR35800:SF1">
    <property type="entry name" value="RNA-BINDING PROTEIN KHPB"/>
    <property type="match status" value="1"/>
</dbReference>
<evidence type="ECO:0000256" key="4">
    <source>
        <dbReference type="ARBA" id="ARBA00023186"/>
    </source>
</evidence>
<keyword evidence="5" id="KW-0961">Cell wall biogenesis/degradation</keyword>
<dbReference type="PROSITE" id="PS51061">
    <property type="entry name" value="R3H"/>
    <property type="match status" value="1"/>
</dbReference>
<dbReference type="AlphaFoldDB" id="D5EE48"/>
<dbReference type="Pfam" id="PF14804">
    <property type="entry name" value="Jag_N"/>
    <property type="match status" value="1"/>
</dbReference>
<reference evidence="7 8" key="1">
    <citation type="journal article" date="2010" name="Stand. Genomic Sci.">
        <title>Complete genome sequence of Aminobacterium colombiense type strain (ALA-1).</title>
        <authorList>
            <person name="Chertkov O."/>
            <person name="Sikorski J."/>
            <person name="Brambilla E."/>
            <person name="Lapidus A."/>
            <person name="Copeland A."/>
            <person name="Glavina Del Rio T."/>
            <person name="Nolan M."/>
            <person name="Lucas S."/>
            <person name="Tice H."/>
            <person name="Cheng J.F."/>
            <person name="Han C."/>
            <person name="Detter J.C."/>
            <person name="Bruce D."/>
            <person name="Tapia R."/>
            <person name="Goodwin L."/>
            <person name="Pitluck S."/>
            <person name="Liolios K."/>
            <person name="Ivanova N."/>
            <person name="Mavromatis K."/>
            <person name="Ovchinnikova G."/>
            <person name="Pati A."/>
            <person name="Chen A."/>
            <person name="Palaniappan K."/>
            <person name="Land M."/>
            <person name="Hauser L."/>
            <person name="Chang Y.J."/>
            <person name="Jeffries C.D."/>
            <person name="Spring S."/>
            <person name="Rohde M."/>
            <person name="Goker M."/>
            <person name="Bristow J."/>
            <person name="Eisen J.A."/>
            <person name="Markowitz V."/>
            <person name="Hugenholtz P."/>
            <person name="Kyrpides N.C."/>
            <person name="Klenk H.P."/>
        </authorList>
    </citation>
    <scope>NUCLEOTIDE SEQUENCE [LARGE SCALE GENOMIC DNA]</scope>
    <source>
        <strain evidence="8">DSM 12261 / ALA-1</strain>
    </source>
</reference>
<dbReference type="InterPro" id="IPR038247">
    <property type="entry name" value="Jag_N_dom_sf"/>
</dbReference>
<dbReference type="STRING" id="572547.Amico_0695"/>